<evidence type="ECO:0000256" key="5">
    <source>
        <dbReference type="RuleBase" id="RU369052"/>
    </source>
</evidence>
<organism evidence="7 8">
    <name type="scientific">Oldenlandia corymbosa var. corymbosa</name>
    <dbReference type="NCBI Taxonomy" id="529605"/>
    <lineage>
        <taxon>Eukaryota</taxon>
        <taxon>Viridiplantae</taxon>
        <taxon>Streptophyta</taxon>
        <taxon>Embryophyta</taxon>
        <taxon>Tracheophyta</taxon>
        <taxon>Spermatophyta</taxon>
        <taxon>Magnoliopsida</taxon>
        <taxon>eudicotyledons</taxon>
        <taxon>Gunneridae</taxon>
        <taxon>Pentapetalae</taxon>
        <taxon>asterids</taxon>
        <taxon>lamiids</taxon>
        <taxon>Gentianales</taxon>
        <taxon>Rubiaceae</taxon>
        <taxon>Rubioideae</taxon>
        <taxon>Spermacoceae</taxon>
        <taxon>Hedyotis-Oldenlandia complex</taxon>
        <taxon>Oldenlandia</taxon>
    </lineage>
</organism>
<evidence type="ECO:0000256" key="2">
    <source>
        <dbReference type="ARBA" id="ARBA00005802"/>
    </source>
</evidence>
<reference evidence="7" key="1">
    <citation type="submission" date="2023-03" db="EMBL/GenBank/DDBJ databases">
        <authorList>
            <person name="Julca I."/>
        </authorList>
    </citation>
    <scope>NUCLEOTIDE SEQUENCE</scope>
</reference>
<evidence type="ECO:0000256" key="6">
    <source>
        <dbReference type="SAM" id="MobiDB-lite"/>
    </source>
</evidence>
<proteinExistence type="inferred from homology"/>
<accession>A0AAV1EBP6</accession>
<sequence length="76" mass="7698">MSGCGGNCNCGSSCSCTSCGKMYPDMETAMPTKVTIIENPVKRGSMNESDGEKSFGAEGGNGCKCGSSCTCDPCTC</sequence>
<keyword evidence="3 5" id="KW-0479">Metal-binding</keyword>
<dbReference type="Pfam" id="PF01439">
    <property type="entry name" value="Metallothio_2"/>
    <property type="match status" value="1"/>
</dbReference>
<comment type="function">
    <text evidence="1 5">Metallothioneins have a high content of cysteine residues that bind various heavy metals.</text>
</comment>
<dbReference type="Proteomes" id="UP001161247">
    <property type="component" value="Chromosome 8"/>
</dbReference>
<dbReference type="EMBL" id="OX459125">
    <property type="protein sequence ID" value="CAI9117133.1"/>
    <property type="molecule type" value="Genomic_DNA"/>
</dbReference>
<evidence type="ECO:0000256" key="4">
    <source>
        <dbReference type="ARBA" id="ARBA00022851"/>
    </source>
</evidence>
<gene>
    <name evidence="7" type="ORF">OLC1_LOCUS23237</name>
</gene>
<evidence type="ECO:0000313" key="7">
    <source>
        <dbReference type="EMBL" id="CAI9117133.1"/>
    </source>
</evidence>
<keyword evidence="8" id="KW-1185">Reference proteome</keyword>
<feature type="region of interest" description="Disordered" evidence="6">
    <location>
        <begin position="41"/>
        <end position="61"/>
    </location>
</feature>
<name>A0AAV1EBP6_OLDCO</name>
<comment type="similarity">
    <text evidence="2 5">Belongs to the metallothionein superfamily. Type 15 family.</text>
</comment>
<evidence type="ECO:0000256" key="1">
    <source>
        <dbReference type="ARBA" id="ARBA00002568"/>
    </source>
</evidence>
<protein>
    <recommendedName>
        <fullName evidence="5">Metallothionein-like protein</fullName>
    </recommendedName>
</protein>
<evidence type="ECO:0000313" key="8">
    <source>
        <dbReference type="Proteomes" id="UP001161247"/>
    </source>
</evidence>
<dbReference type="AlphaFoldDB" id="A0AAV1EBP6"/>
<keyword evidence="4 5" id="KW-0480">Metal-thiolate cluster</keyword>
<evidence type="ECO:0000256" key="3">
    <source>
        <dbReference type="ARBA" id="ARBA00022723"/>
    </source>
</evidence>
<dbReference type="PANTHER" id="PTHR33543:SF37">
    <property type="entry name" value="METALLOTHIONEIN-LIKE PROTEIN 4B"/>
    <property type="match status" value="1"/>
</dbReference>
<dbReference type="PANTHER" id="PTHR33543">
    <property type="entry name" value="METALLOTHIONEIN-LIKE PROTEIN 2A"/>
    <property type="match status" value="1"/>
</dbReference>
<dbReference type="InterPro" id="IPR000347">
    <property type="entry name" value="Metalthion_15p"/>
</dbReference>
<dbReference type="GO" id="GO:0046872">
    <property type="term" value="F:metal ion binding"/>
    <property type="evidence" value="ECO:0007669"/>
    <property type="project" value="UniProtKB-UniRule"/>
</dbReference>